<proteinExistence type="predicted"/>
<dbReference type="Gene3D" id="3.30.710.10">
    <property type="entry name" value="Potassium Channel Kv1.1, Chain A"/>
    <property type="match status" value="1"/>
</dbReference>
<evidence type="ECO:0000313" key="2">
    <source>
        <dbReference type="EMBL" id="GMR55013.1"/>
    </source>
</evidence>
<dbReference type="EMBL" id="BTRK01000005">
    <property type="protein sequence ID" value="GMR55013.1"/>
    <property type="molecule type" value="Genomic_DNA"/>
</dbReference>
<dbReference type="InterPro" id="IPR000210">
    <property type="entry name" value="BTB/POZ_dom"/>
</dbReference>
<name>A0AAN5D1X8_9BILA</name>
<feature type="domain" description="BTB" evidence="1">
    <location>
        <begin position="22"/>
        <end position="89"/>
    </location>
</feature>
<keyword evidence="3" id="KW-1185">Reference proteome</keyword>
<sequence length="138" mass="16190">MRGISFRLARQFDFTDSSEPYHDLALVIEGEKLHVSKQILAFQSPVFKAMFYGDFVEKNMKEIELNDVIRGEFIELLHMIYPTGKKITDDSVAFILKLGDRFQMQYVIQRAEVLLMDSRLSTIKKLMYANEYRLRAVQ</sequence>
<comment type="caution">
    <text evidence="2">The sequence shown here is derived from an EMBL/GenBank/DDBJ whole genome shotgun (WGS) entry which is preliminary data.</text>
</comment>
<evidence type="ECO:0000259" key="1">
    <source>
        <dbReference type="PROSITE" id="PS50097"/>
    </source>
</evidence>
<dbReference type="Proteomes" id="UP001328107">
    <property type="component" value="Unassembled WGS sequence"/>
</dbReference>
<accession>A0AAN5D1X8</accession>
<dbReference type="CDD" id="cd18186">
    <property type="entry name" value="BTB_POZ_ZBTB_KLHL-like"/>
    <property type="match status" value="1"/>
</dbReference>
<feature type="non-terminal residue" evidence="2">
    <location>
        <position position="138"/>
    </location>
</feature>
<dbReference type="AlphaFoldDB" id="A0AAN5D1X8"/>
<dbReference type="PANTHER" id="PTHR22744">
    <property type="entry name" value="HELIX LOOP HELIX PROTEIN 21-RELATED"/>
    <property type="match status" value="1"/>
</dbReference>
<dbReference type="InterPro" id="IPR011333">
    <property type="entry name" value="SKP1/BTB/POZ_sf"/>
</dbReference>
<dbReference type="PROSITE" id="PS50097">
    <property type="entry name" value="BTB"/>
    <property type="match status" value="1"/>
</dbReference>
<dbReference type="SUPFAM" id="SSF54695">
    <property type="entry name" value="POZ domain"/>
    <property type="match status" value="1"/>
</dbReference>
<dbReference type="Pfam" id="PF00651">
    <property type="entry name" value="BTB"/>
    <property type="match status" value="1"/>
</dbReference>
<dbReference type="SMART" id="SM00225">
    <property type="entry name" value="BTB"/>
    <property type="match status" value="1"/>
</dbReference>
<gene>
    <name evidence="2" type="ORF">PMAYCL1PPCAC_25204</name>
</gene>
<organism evidence="2 3">
    <name type="scientific">Pristionchus mayeri</name>
    <dbReference type="NCBI Taxonomy" id="1317129"/>
    <lineage>
        <taxon>Eukaryota</taxon>
        <taxon>Metazoa</taxon>
        <taxon>Ecdysozoa</taxon>
        <taxon>Nematoda</taxon>
        <taxon>Chromadorea</taxon>
        <taxon>Rhabditida</taxon>
        <taxon>Rhabditina</taxon>
        <taxon>Diplogasteromorpha</taxon>
        <taxon>Diplogasteroidea</taxon>
        <taxon>Neodiplogasteridae</taxon>
        <taxon>Pristionchus</taxon>
    </lineage>
</organism>
<dbReference type="PANTHER" id="PTHR22744:SF14">
    <property type="entry name" value="BTB DOMAIN-CONTAINING PROTEIN-RELATED"/>
    <property type="match status" value="1"/>
</dbReference>
<evidence type="ECO:0000313" key="3">
    <source>
        <dbReference type="Proteomes" id="UP001328107"/>
    </source>
</evidence>
<reference evidence="3" key="1">
    <citation type="submission" date="2022-10" db="EMBL/GenBank/DDBJ databases">
        <title>Genome assembly of Pristionchus species.</title>
        <authorList>
            <person name="Yoshida K."/>
            <person name="Sommer R.J."/>
        </authorList>
    </citation>
    <scope>NUCLEOTIDE SEQUENCE [LARGE SCALE GENOMIC DNA]</scope>
    <source>
        <strain evidence="3">RS5460</strain>
    </source>
</reference>
<protein>
    <recommendedName>
        <fullName evidence="1">BTB domain-containing protein</fullName>
    </recommendedName>
</protein>